<organism evidence="1 2">
    <name type="scientific">Melastoma candidum</name>
    <dbReference type="NCBI Taxonomy" id="119954"/>
    <lineage>
        <taxon>Eukaryota</taxon>
        <taxon>Viridiplantae</taxon>
        <taxon>Streptophyta</taxon>
        <taxon>Embryophyta</taxon>
        <taxon>Tracheophyta</taxon>
        <taxon>Spermatophyta</taxon>
        <taxon>Magnoliopsida</taxon>
        <taxon>eudicotyledons</taxon>
        <taxon>Gunneridae</taxon>
        <taxon>Pentapetalae</taxon>
        <taxon>rosids</taxon>
        <taxon>malvids</taxon>
        <taxon>Myrtales</taxon>
        <taxon>Melastomataceae</taxon>
        <taxon>Melastomatoideae</taxon>
        <taxon>Melastomateae</taxon>
        <taxon>Melastoma</taxon>
    </lineage>
</organism>
<evidence type="ECO:0000313" key="1">
    <source>
        <dbReference type="EMBL" id="KAI4376848.1"/>
    </source>
</evidence>
<accession>A0ACB9RHE9</accession>
<proteinExistence type="predicted"/>
<evidence type="ECO:0000313" key="2">
    <source>
        <dbReference type="Proteomes" id="UP001057402"/>
    </source>
</evidence>
<reference evidence="2" key="1">
    <citation type="journal article" date="2023" name="Front. Plant Sci.">
        <title>Chromosomal-level genome assembly of Melastoma candidum provides insights into trichome evolution.</title>
        <authorList>
            <person name="Zhong Y."/>
            <person name="Wu W."/>
            <person name="Sun C."/>
            <person name="Zou P."/>
            <person name="Liu Y."/>
            <person name="Dai S."/>
            <person name="Zhou R."/>
        </authorList>
    </citation>
    <scope>NUCLEOTIDE SEQUENCE [LARGE SCALE GENOMIC DNA]</scope>
</reference>
<keyword evidence="2" id="KW-1185">Reference proteome</keyword>
<dbReference type="EMBL" id="CM042883">
    <property type="protein sequence ID" value="KAI4376848.1"/>
    <property type="molecule type" value="Genomic_DNA"/>
</dbReference>
<name>A0ACB9RHE9_9MYRT</name>
<gene>
    <name evidence="1" type="ORF">MLD38_014562</name>
</gene>
<protein>
    <submittedName>
        <fullName evidence="1">Uncharacterized protein</fullName>
    </submittedName>
</protein>
<dbReference type="Proteomes" id="UP001057402">
    <property type="component" value="Chromosome 4"/>
</dbReference>
<comment type="caution">
    <text evidence="1">The sequence shown here is derived from an EMBL/GenBank/DDBJ whole genome shotgun (WGS) entry which is preliminary data.</text>
</comment>
<sequence>MEISTTPRPCNHLADHKLRHGGISFYNTLHDSLSLSFNGRPTLALSSPSARCFSCSPSPHQERLYLCLICSSISCPRHALSHSRSSLGHSISVDVERAELFCSNCDDQVYDPDFDSILVRKFDGSSIIAAGDPYESVAERSCKRRRLRGHAVADLDYKRWKHLGDQRDKSCYPFGLRGLNNLGNTCFMNSVLQALAHAPPFRNYFLNGRHDRGSCQKMSSDQLCLICDIGVIFSAMFSGDRTPYSPAPFLYSWWQHSANLASYEQQDAHEFFISLLDGIHEKEVQSKPINKDLRDCACIAHRVFSGLLRSDVTCLTCGSTSTTYDPCMDISLHLGAGKCVSTGPVNKASKSNGSTGVSSLVGCLDLFTRREKLGSDQKLYCQNCGVHRDSSKQLSIKRLPLVLCLQIKRFEHSLIRKTLRKINWHLEFPFSLDMNPYLSSSIIRKRLGNRLSPLEGDEPHVSTEYEIFAVLTHTGMLESGHYVTFLRLGSQWYKCDDAWITEVDEEIVKSSQCYMMFYMQKMLY</sequence>